<comment type="caution">
    <text evidence="2">The sequence shown here is derived from an EMBL/GenBank/DDBJ whole genome shotgun (WGS) entry which is preliminary data.</text>
</comment>
<dbReference type="InterPro" id="IPR029052">
    <property type="entry name" value="Metallo-depent_PP-like"/>
</dbReference>
<feature type="domain" description="Calcineurin-like phosphoesterase" evidence="1">
    <location>
        <begin position="220"/>
        <end position="433"/>
    </location>
</feature>
<dbReference type="EMBL" id="BAABIY010000093">
    <property type="protein sequence ID" value="GAA5102204.1"/>
    <property type="molecule type" value="Genomic_DNA"/>
</dbReference>
<dbReference type="Proteomes" id="UP001501525">
    <property type="component" value="Unassembled WGS sequence"/>
</dbReference>
<proteinExistence type="predicted"/>
<dbReference type="InterPro" id="IPR004843">
    <property type="entry name" value="Calcineurin-like_PHP"/>
</dbReference>
<organism evidence="2 3">
    <name type="scientific">Bartonella acomydis</name>
    <dbReference type="NCBI Taxonomy" id="686234"/>
    <lineage>
        <taxon>Bacteria</taxon>
        <taxon>Pseudomonadati</taxon>
        <taxon>Pseudomonadota</taxon>
        <taxon>Alphaproteobacteria</taxon>
        <taxon>Hyphomicrobiales</taxon>
        <taxon>Bartonellaceae</taxon>
        <taxon>Bartonella</taxon>
    </lineage>
</organism>
<protein>
    <recommendedName>
        <fullName evidence="1">Calcineurin-like phosphoesterase domain-containing protein</fullName>
    </recommendedName>
</protein>
<dbReference type="PANTHER" id="PTHR43143:SF1">
    <property type="entry name" value="SERINE_THREONINE-PROTEIN PHOSPHATASE CPPED1"/>
    <property type="match status" value="1"/>
</dbReference>
<evidence type="ECO:0000259" key="1">
    <source>
        <dbReference type="Pfam" id="PF00149"/>
    </source>
</evidence>
<evidence type="ECO:0000313" key="2">
    <source>
        <dbReference type="EMBL" id="GAA5102204.1"/>
    </source>
</evidence>
<dbReference type="SUPFAM" id="SSF56300">
    <property type="entry name" value="Metallo-dependent phosphatases"/>
    <property type="match status" value="1"/>
</dbReference>
<dbReference type="Gene3D" id="2.60.270.50">
    <property type="match status" value="1"/>
</dbReference>
<accession>A0ABP9MUU2</accession>
<gene>
    <name evidence="2" type="ORF">GCM10023260_13950</name>
</gene>
<dbReference type="InterPro" id="IPR051918">
    <property type="entry name" value="STPP_CPPED1"/>
</dbReference>
<dbReference type="Pfam" id="PF00149">
    <property type="entry name" value="Metallophos"/>
    <property type="match status" value="1"/>
</dbReference>
<sequence length="505" mass="56965">MENKERIITAFFLTLFVCVKPFMSQAQNLSVTHETRRSFVDKLPKPERMAFDDRSTDVYIVNELTNPPTSMVLIDKAVERGQWKSGKYWGNTGPSETIAAGFVGKAATTSNAWLFGAGGWVKYRVVDDGTILKFRWYNPYSGPHEYSATSSNKDYYFERMEGEGSNARTIWYVKRKAPVGNYSVVIAADPQAWRLNSGDPNAYSNRKPWLKANRNVASAIESHAAAFSIINGDLTEFGRLQTYQDYADIYKSLVYPVYEGLGNHDYANNVRDCMIPITNLSKDACAISAVKRMLQELKKYSSSLPAFNKHVTSRRLLHSETAHHFVTGSLSYSWDYGDIHYVQLHNYPTYTAHLSDGHMKVRITTALGWLKKDLAAADKRGKVTILNFHDGRPYLWDNDSHFIHPQNAKSLSVFKSLITRHNVKAIFVGHKHYRAYCRAKNDTVFGNIPVYTAGALFNGDYYLMHVQGKNIHVKAYNGITGKPVLLEDLGLNGANKSLSNSCSNL</sequence>
<name>A0ABP9MUU2_9HYPH</name>
<dbReference type="PANTHER" id="PTHR43143">
    <property type="entry name" value="METALLOPHOSPHOESTERASE, CALCINEURIN SUPERFAMILY"/>
    <property type="match status" value="1"/>
</dbReference>
<keyword evidence="3" id="KW-1185">Reference proteome</keyword>
<evidence type="ECO:0000313" key="3">
    <source>
        <dbReference type="Proteomes" id="UP001501525"/>
    </source>
</evidence>
<reference evidence="3" key="1">
    <citation type="journal article" date="2019" name="Int. J. Syst. Evol. Microbiol.">
        <title>The Global Catalogue of Microorganisms (GCM) 10K type strain sequencing project: providing services to taxonomists for standard genome sequencing and annotation.</title>
        <authorList>
            <consortium name="The Broad Institute Genomics Platform"/>
            <consortium name="The Broad Institute Genome Sequencing Center for Infectious Disease"/>
            <person name="Wu L."/>
            <person name="Ma J."/>
        </authorList>
    </citation>
    <scope>NUCLEOTIDE SEQUENCE [LARGE SCALE GENOMIC DNA]</scope>
    <source>
        <strain evidence="3">JCM 17706</strain>
    </source>
</reference>
<dbReference type="Gene3D" id="3.60.21.10">
    <property type="match status" value="1"/>
</dbReference>